<feature type="transmembrane region" description="Helical" evidence="1">
    <location>
        <begin position="177"/>
        <end position="195"/>
    </location>
</feature>
<accession>A0ABW2C8A7</accession>
<gene>
    <name evidence="2" type="ORF">ACFQGD_26925</name>
</gene>
<feature type="transmembrane region" description="Helical" evidence="1">
    <location>
        <begin position="150"/>
        <end position="171"/>
    </location>
</feature>
<dbReference type="EMBL" id="JBHSXX010000001">
    <property type="protein sequence ID" value="MFC6870768.1"/>
    <property type="molecule type" value="Genomic_DNA"/>
</dbReference>
<comment type="caution">
    <text evidence="2">The sequence shown here is derived from an EMBL/GenBank/DDBJ whole genome shotgun (WGS) entry which is preliminary data.</text>
</comment>
<evidence type="ECO:0008006" key="4">
    <source>
        <dbReference type="Google" id="ProtNLM"/>
    </source>
</evidence>
<feature type="transmembrane region" description="Helical" evidence="1">
    <location>
        <begin position="116"/>
        <end position="138"/>
    </location>
</feature>
<keyword evidence="3" id="KW-1185">Reference proteome</keyword>
<name>A0ABW2C8A7_9PSEU</name>
<dbReference type="RefSeq" id="WP_345393599.1">
    <property type="nucleotide sequence ID" value="NZ_BAABLA010000020.1"/>
</dbReference>
<protein>
    <recommendedName>
        <fullName evidence="4">Transmembrane protein</fullName>
    </recommendedName>
</protein>
<keyword evidence="1" id="KW-0472">Membrane</keyword>
<feature type="transmembrane region" description="Helical" evidence="1">
    <location>
        <begin position="44"/>
        <end position="67"/>
    </location>
</feature>
<keyword evidence="1" id="KW-0812">Transmembrane</keyword>
<sequence length="380" mass="40595">MELTFAVAWWLGLYLLARDRTNPVLALAGGGLLSYGAAIALDDLPWTGAVAEVLVWLPAVLWAFVLVRLLRDHRAARERGEASNTVGLAVVGGLLVALAAGLLLLGSGLLPRDLTLASIGLDLALLGGCVAVFDAFDAGESLRGDMLRSATLSGLATALFGGQVGVVIAVVGSDPALTALLYGVVAGAIALHVLASPLQALADRAALAVPVRRARAELREVADALPRKTDSTLADVDDAEFARLTRRALSHYGDLGKLVSSPLTELPEIDKRLAERGAADTPLERAKELKALLLDAIRRLKPDGPEFGTSEEWRHYNALYFYYVVGIRPYSVRTKVTELDATSRQALTWFAEQVPERTLHNWQSAAARLVAADLRATSVR</sequence>
<evidence type="ECO:0000313" key="2">
    <source>
        <dbReference type="EMBL" id="MFC6870768.1"/>
    </source>
</evidence>
<dbReference type="Proteomes" id="UP001596337">
    <property type="component" value="Unassembled WGS sequence"/>
</dbReference>
<reference evidence="3" key="1">
    <citation type="journal article" date="2019" name="Int. J. Syst. Evol. Microbiol.">
        <title>The Global Catalogue of Microorganisms (GCM) 10K type strain sequencing project: providing services to taxonomists for standard genome sequencing and annotation.</title>
        <authorList>
            <consortium name="The Broad Institute Genomics Platform"/>
            <consortium name="The Broad Institute Genome Sequencing Center for Infectious Disease"/>
            <person name="Wu L."/>
            <person name="Ma J."/>
        </authorList>
    </citation>
    <scope>NUCLEOTIDE SEQUENCE [LARGE SCALE GENOMIC DNA]</scope>
    <source>
        <strain evidence="3">KCTC 32255</strain>
    </source>
</reference>
<evidence type="ECO:0000313" key="3">
    <source>
        <dbReference type="Proteomes" id="UP001596337"/>
    </source>
</evidence>
<proteinExistence type="predicted"/>
<organism evidence="2 3">
    <name type="scientific">Haloechinothrix salitolerans</name>
    <dbReference type="NCBI Taxonomy" id="926830"/>
    <lineage>
        <taxon>Bacteria</taxon>
        <taxon>Bacillati</taxon>
        <taxon>Actinomycetota</taxon>
        <taxon>Actinomycetes</taxon>
        <taxon>Pseudonocardiales</taxon>
        <taxon>Pseudonocardiaceae</taxon>
        <taxon>Haloechinothrix</taxon>
    </lineage>
</organism>
<keyword evidence="1" id="KW-1133">Transmembrane helix</keyword>
<evidence type="ECO:0000256" key="1">
    <source>
        <dbReference type="SAM" id="Phobius"/>
    </source>
</evidence>
<feature type="transmembrane region" description="Helical" evidence="1">
    <location>
        <begin position="88"/>
        <end position="110"/>
    </location>
</feature>